<evidence type="ECO:0000259" key="8">
    <source>
        <dbReference type="Pfam" id="PF03372"/>
    </source>
</evidence>
<feature type="compositionally biased region" description="Basic and acidic residues" evidence="7">
    <location>
        <begin position="177"/>
        <end position="191"/>
    </location>
</feature>
<sequence length="313" mass="34937">MKIATYNVNGVNGRLPVLLRWLEEEQPDIVCLQELKAPQEKFPATAIRDLGYDAIWHGQKSWNGVAILSRAGEIHETRRGLPDDPDPTQSRYIEAAVNGIIIGGLYLPNGNPRPGPKFDYKLAWFEKLIAHAATLLKSGLPVVLAGDFNVMPTEADGYHRYPHGLRRGRHGRPRLMRSADGHHPWRRRDPVSRTAHVPRTTLEVILGSELFDAGMAGLRLDQPHPAGGRTGRVRRHAGRESLLPGRCDRCREAGSAARRPCRRLQAREQGGMRLVFKPVTGQLMAKQFNAGAQTRAGERRLEMQTGFDSPTMH</sequence>
<dbReference type="InterPro" id="IPR020847">
    <property type="entry name" value="AP_endonuclease_F1_BS"/>
</dbReference>
<dbReference type="PANTHER" id="PTHR43250:SF1">
    <property type="entry name" value="EXODEOXYRIBONUCLEASE III"/>
    <property type="match status" value="1"/>
</dbReference>
<comment type="cofactor">
    <cofactor evidence="5">
        <name>Mg(2+)</name>
        <dbReference type="ChEBI" id="CHEBI:18420"/>
    </cofactor>
    <cofactor evidence="5">
        <name>Mn(2+)</name>
        <dbReference type="ChEBI" id="CHEBI:29035"/>
    </cofactor>
    <text evidence="5">Probably binds two magnesium or manganese ions per subunit.</text>
</comment>
<proteinExistence type="inferred from homology"/>
<feature type="compositionally biased region" description="Basic residues" evidence="7">
    <location>
        <begin position="161"/>
        <end position="175"/>
    </location>
</feature>
<reference evidence="9 10" key="2">
    <citation type="submission" date="2020-08" db="EMBL/GenBank/DDBJ databases">
        <title>The Agave Microbiome: Exploring the role of microbial communities in plant adaptations to desert environments.</title>
        <authorList>
            <person name="Partida-Martinez L.P."/>
        </authorList>
    </citation>
    <scope>NUCLEOTIDE SEQUENCE [LARGE SCALE GENOMIC DNA]</scope>
    <source>
        <strain evidence="9 10">AS2.3</strain>
    </source>
</reference>
<dbReference type="RefSeq" id="WP_257015215.1">
    <property type="nucleotide sequence ID" value="NZ_JACCBY010000001.1"/>
</dbReference>
<evidence type="ECO:0000313" key="10">
    <source>
        <dbReference type="Proteomes" id="UP000517753"/>
    </source>
</evidence>
<dbReference type="InterPro" id="IPR004808">
    <property type="entry name" value="AP_endonuc_1"/>
</dbReference>
<dbReference type="Proteomes" id="UP000517753">
    <property type="component" value="Unassembled WGS sequence"/>
</dbReference>
<keyword evidence="5" id="KW-0464">Manganese</keyword>
<evidence type="ECO:0000313" key="9">
    <source>
        <dbReference type="EMBL" id="NYD89092.1"/>
    </source>
</evidence>
<keyword evidence="9" id="KW-0269">Exonuclease</keyword>
<feature type="site" description="Transition state stabilizer" evidence="6">
    <location>
        <position position="149"/>
    </location>
</feature>
<dbReference type="InterPro" id="IPR037493">
    <property type="entry name" value="ExoIII-like"/>
</dbReference>
<dbReference type="SUPFAM" id="SSF56219">
    <property type="entry name" value="DNase I-like"/>
    <property type="match status" value="1"/>
</dbReference>
<name>A0A7Y9FLH1_9SPHN</name>
<dbReference type="InterPro" id="IPR036691">
    <property type="entry name" value="Endo/exonu/phosph_ase_sf"/>
</dbReference>
<dbReference type="PANTHER" id="PTHR43250">
    <property type="entry name" value="EXODEOXYRIBONUCLEASE III"/>
    <property type="match status" value="1"/>
</dbReference>
<dbReference type="PROSITE" id="PS51435">
    <property type="entry name" value="AP_NUCLEASE_F1_4"/>
    <property type="match status" value="1"/>
</dbReference>
<keyword evidence="4 5" id="KW-0460">Magnesium</keyword>
<feature type="binding site" evidence="5">
    <location>
        <position position="147"/>
    </location>
    <ligand>
        <name>Mg(2+)</name>
        <dbReference type="ChEBI" id="CHEBI:18420"/>
        <label>1</label>
    </ligand>
</feature>
<feature type="binding site" evidence="5">
    <location>
        <position position="7"/>
    </location>
    <ligand>
        <name>Mg(2+)</name>
        <dbReference type="ChEBI" id="CHEBI:18420"/>
        <label>1</label>
    </ligand>
</feature>
<feature type="binding site" evidence="5">
    <location>
        <position position="149"/>
    </location>
    <ligand>
        <name>Mg(2+)</name>
        <dbReference type="ChEBI" id="CHEBI:18420"/>
        <label>1</label>
    </ligand>
</feature>
<evidence type="ECO:0000256" key="5">
    <source>
        <dbReference type="PIRSR" id="PIRSR604808-2"/>
    </source>
</evidence>
<evidence type="ECO:0000256" key="7">
    <source>
        <dbReference type="SAM" id="MobiDB-lite"/>
    </source>
</evidence>
<evidence type="ECO:0000256" key="3">
    <source>
        <dbReference type="ARBA" id="ARBA00022801"/>
    </source>
</evidence>
<evidence type="ECO:0000256" key="1">
    <source>
        <dbReference type="ARBA" id="ARBA00007092"/>
    </source>
</evidence>
<accession>A0A7Y9FLH1</accession>
<reference evidence="9 10" key="1">
    <citation type="submission" date="2020-07" db="EMBL/GenBank/DDBJ databases">
        <authorList>
            <person name="Partida-Martinez L."/>
            <person name="Huntemann M."/>
            <person name="Clum A."/>
            <person name="Wang J."/>
            <person name="Palaniappan K."/>
            <person name="Ritter S."/>
            <person name="Chen I.-M."/>
            <person name="Stamatis D."/>
            <person name="Reddy T."/>
            <person name="O'Malley R."/>
            <person name="Daum C."/>
            <person name="Shapiro N."/>
            <person name="Ivanova N."/>
            <person name="Kyrpides N."/>
            <person name="Woyke T."/>
        </authorList>
    </citation>
    <scope>NUCLEOTIDE SEQUENCE [LARGE SCALE GENOMIC DNA]</scope>
    <source>
        <strain evidence="9 10">AS2.3</strain>
    </source>
</reference>
<dbReference type="GO" id="GO:0008311">
    <property type="term" value="F:double-stranded DNA 3'-5' DNA exonuclease activity"/>
    <property type="evidence" value="ECO:0007669"/>
    <property type="project" value="InterPro"/>
</dbReference>
<dbReference type="GO" id="GO:0006281">
    <property type="term" value="P:DNA repair"/>
    <property type="evidence" value="ECO:0007669"/>
    <property type="project" value="InterPro"/>
</dbReference>
<dbReference type="EMBL" id="JACCBY010000001">
    <property type="protein sequence ID" value="NYD89092.1"/>
    <property type="molecule type" value="Genomic_DNA"/>
</dbReference>
<dbReference type="Pfam" id="PF03372">
    <property type="entry name" value="Exo_endo_phos"/>
    <property type="match status" value="1"/>
</dbReference>
<dbReference type="GO" id="GO:0046872">
    <property type="term" value="F:metal ion binding"/>
    <property type="evidence" value="ECO:0007669"/>
    <property type="project" value="UniProtKB-KW"/>
</dbReference>
<protein>
    <submittedName>
        <fullName evidence="9">Endonuclease/exonuclease/phosphatase family metal-dependent hydrolase</fullName>
    </submittedName>
</protein>
<dbReference type="NCBIfam" id="TIGR00633">
    <property type="entry name" value="xth"/>
    <property type="match status" value="1"/>
</dbReference>
<keyword evidence="3 9" id="KW-0378">Hydrolase</keyword>
<keyword evidence="10" id="KW-1185">Reference proteome</keyword>
<feature type="binding site" evidence="5">
    <location>
        <position position="34"/>
    </location>
    <ligand>
        <name>Mg(2+)</name>
        <dbReference type="ChEBI" id="CHEBI:18420"/>
        <label>1</label>
    </ligand>
</feature>
<feature type="domain" description="Endonuclease/exonuclease/phosphatase" evidence="8">
    <location>
        <begin position="4"/>
        <end position="209"/>
    </location>
</feature>
<dbReference type="GO" id="GO:0003677">
    <property type="term" value="F:DNA binding"/>
    <property type="evidence" value="ECO:0007669"/>
    <property type="project" value="InterPro"/>
</dbReference>
<evidence type="ECO:0000256" key="4">
    <source>
        <dbReference type="ARBA" id="ARBA00022842"/>
    </source>
</evidence>
<dbReference type="InterPro" id="IPR005135">
    <property type="entry name" value="Endo/exonuclease/phosphatase"/>
</dbReference>
<comment type="caution">
    <text evidence="9">The sequence shown here is derived from an EMBL/GenBank/DDBJ whole genome shotgun (WGS) entry which is preliminary data.</text>
</comment>
<feature type="region of interest" description="Disordered" evidence="7">
    <location>
        <begin position="161"/>
        <end position="191"/>
    </location>
</feature>
<dbReference type="Gene3D" id="3.60.10.10">
    <property type="entry name" value="Endonuclease/exonuclease/phosphatase"/>
    <property type="match status" value="1"/>
</dbReference>
<organism evidence="9 10">
    <name type="scientific">Sphingomonas melonis</name>
    <dbReference type="NCBI Taxonomy" id="152682"/>
    <lineage>
        <taxon>Bacteria</taxon>
        <taxon>Pseudomonadati</taxon>
        <taxon>Pseudomonadota</taxon>
        <taxon>Alphaproteobacteria</taxon>
        <taxon>Sphingomonadales</taxon>
        <taxon>Sphingomonadaceae</taxon>
        <taxon>Sphingomonas</taxon>
    </lineage>
</organism>
<keyword evidence="9" id="KW-0255">Endonuclease</keyword>
<dbReference type="GO" id="GO:0004519">
    <property type="term" value="F:endonuclease activity"/>
    <property type="evidence" value="ECO:0007669"/>
    <property type="project" value="UniProtKB-KW"/>
</dbReference>
<gene>
    <name evidence="9" type="ORF">HD841_000861</name>
</gene>
<keyword evidence="9" id="KW-0540">Nuclease</keyword>
<dbReference type="PROSITE" id="PS00726">
    <property type="entry name" value="AP_NUCLEASE_F1_1"/>
    <property type="match status" value="1"/>
</dbReference>
<feature type="region of interest" description="Disordered" evidence="7">
    <location>
        <begin position="292"/>
        <end position="313"/>
    </location>
</feature>
<keyword evidence="2 5" id="KW-0479">Metal-binding</keyword>
<evidence type="ECO:0000256" key="2">
    <source>
        <dbReference type="ARBA" id="ARBA00022723"/>
    </source>
</evidence>
<comment type="similarity">
    <text evidence="1">Belongs to the DNA repair enzymes AP/ExoA family.</text>
</comment>
<dbReference type="AlphaFoldDB" id="A0A7Y9FLH1"/>
<evidence type="ECO:0000256" key="6">
    <source>
        <dbReference type="PIRSR" id="PIRSR604808-3"/>
    </source>
</evidence>